<name>A0AAU9U720_EUPED</name>
<sequence>MGTIVSTGAPVPLRSRGLKQRRTDESDVHTGVARDAGEVSTTVNDYDYDDYSSAATAIEGSRRGKRPHGSPQSSGGRRLILAGYKRRLTKREEPFTAAERDMVETARVAEEGHKALVVDTNDPRTADALLK</sequence>
<proteinExistence type="predicted"/>
<evidence type="ECO:0000256" key="1">
    <source>
        <dbReference type="SAM" id="MobiDB-lite"/>
    </source>
</evidence>
<reference evidence="2" key="1">
    <citation type="submission" date="2022-03" db="EMBL/GenBank/DDBJ databases">
        <authorList>
            <person name="Tunstrom K."/>
        </authorList>
    </citation>
    <scope>NUCLEOTIDE SEQUENCE</scope>
</reference>
<evidence type="ECO:0000313" key="2">
    <source>
        <dbReference type="EMBL" id="CAH2095110.1"/>
    </source>
</evidence>
<dbReference type="Proteomes" id="UP001153954">
    <property type="component" value="Unassembled WGS sequence"/>
</dbReference>
<keyword evidence="3" id="KW-1185">Reference proteome</keyword>
<evidence type="ECO:0000313" key="3">
    <source>
        <dbReference type="Proteomes" id="UP001153954"/>
    </source>
</evidence>
<accession>A0AAU9U720</accession>
<feature type="region of interest" description="Disordered" evidence="1">
    <location>
        <begin position="57"/>
        <end position="79"/>
    </location>
</feature>
<dbReference type="AlphaFoldDB" id="A0AAU9U720"/>
<protein>
    <submittedName>
        <fullName evidence="2">Uncharacterized protein</fullName>
    </submittedName>
</protein>
<comment type="caution">
    <text evidence="2">The sequence shown here is derived from an EMBL/GenBank/DDBJ whole genome shotgun (WGS) entry which is preliminary data.</text>
</comment>
<dbReference type="EMBL" id="CAKOGL010000015">
    <property type="protein sequence ID" value="CAH2095110.1"/>
    <property type="molecule type" value="Genomic_DNA"/>
</dbReference>
<organism evidence="2 3">
    <name type="scientific">Euphydryas editha</name>
    <name type="common">Edith's checkerspot</name>
    <dbReference type="NCBI Taxonomy" id="104508"/>
    <lineage>
        <taxon>Eukaryota</taxon>
        <taxon>Metazoa</taxon>
        <taxon>Ecdysozoa</taxon>
        <taxon>Arthropoda</taxon>
        <taxon>Hexapoda</taxon>
        <taxon>Insecta</taxon>
        <taxon>Pterygota</taxon>
        <taxon>Neoptera</taxon>
        <taxon>Endopterygota</taxon>
        <taxon>Lepidoptera</taxon>
        <taxon>Glossata</taxon>
        <taxon>Ditrysia</taxon>
        <taxon>Papilionoidea</taxon>
        <taxon>Nymphalidae</taxon>
        <taxon>Nymphalinae</taxon>
        <taxon>Euphydryas</taxon>
    </lineage>
</organism>
<gene>
    <name evidence="2" type="ORF">EEDITHA_LOCUS10600</name>
</gene>
<feature type="region of interest" description="Disordered" evidence="1">
    <location>
        <begin position="1"/>
        <end position="30"/>
    </location>
</feature>